<dbReference type="PANTHER" id="PTHR22619:SF0">
    <property type="entry name" value="ZINC FINGER SWIM DOMAIN-CONTAINING PROTEIN 6-LIKE PROTEIN"/>
    <property type="match status" value="1"/>
</dbReference>
<accession>A0A653BVL2</accession>
<sequence>MPKAFDYENPPSNGSPATTKVRSVPDLRASHGSVAHSPKISGRNTATTIRDPTAGASADDEHSWHLDEEQVCEQVKSYLSQGGARDASRSRLQWCSHANADH</sequence>
<evidence type="ECO:0000313" key="3">
    <source>
        <dbReference type="Proteomes" id="UP000410492"/>
    </source>
</evidence>
<keyword evidence="3" id="KW-1185">Reference proteome</keyword>
<dbReference type="OrthoDB" id="10261556at2759"/>
<dbReference type="GO" id="GO:0031462">
    <property type="term" value="C:Cul2-RING ubiquitin ligase complex"/>
    <property type="evidence" value="ECO:0007669"/>
    <property type="project" value="TreeGrafter"/>
</dbReference>
<feature type="region of interest" description="Disordered" evidence="1">
    <location>
        <begin position="1"/>
        <end position="64"/>
    </location>
</feature>
<reference evidence="2 3" key="1">
    <citation type="submission" date="2019-01" db="EMBL/GenBank/DDBJ databases">
        <authorList>
            <person name="Sayadi A."/>
        </authorList>
    </citation>
    <scope>NUCLEOTIDE SEQUENCE [LARGE SCALE GENOMIC DNA]</scope>
</reference>
<dbReference type="AlphaFoldDB" id="A0A653BVL2"/>
<evidence type="ECO:0000256" key="1">
    <source>
        <dbReference type="SAM" id="MobiDB-lite"/>
    </source>
</evidence>
<evidence type="ECO:0000313" key="2">
    <source>
        <dbReference type="EMBL" id="VEN39668.1"/>
    </source>
</evidence>
<organism evidence="2 3">
    <name type="scientific">Callosobruchus maculatus</name>
    <name type="common">Southern cowpea weevil</name>
    <name type="synonym">Pulse bruchid</name>
    <dbReference type="NCBI Taxonomy" id="64391"/>
    <lineage>
        <taxon>Eukaryota</taxon>
        <taxon>Metazoa</taxon>
        <taxon>Ecdysozoa</taxon>
        <taxon>Arthropoda</taxon>
        <taxon>Hexapoda</taxon>
        <taxon>Insecta</taxon>
        <taxon>Pterygota</taxon>
        <taxon>Neoptera</taxon>
        <taxon>Endopterygota</taxon>
        <taxon>Coleoptera</taxon>
        <taxon>Polyphaga</taxon>
        <taxon>Cucujiformia</taxon>
        <taxon>Chrysomeloidea</taxon>
        <taxon>Chrysomelidae</taxon>
        <taxon>Bruchinae</taxon>
        <taxon>Bruchini</taxon>
        <taxon>Callosobruchus</taxon>
    </lineage>
</organism>
<name>A0A653BVL2_CALMS</name>
<feature type="region of interest" description="Disordered" evidence="1">
    <location>
        <begin position="80"/>
        <end position="102"/>
    </location>
</feature>
<dbReference type="PANTHER" id="PTHR22619">
    <property type="entry name" value="ZINC FINGER SWIM DOMAIN CONTAINING PROTEIN 4, 5, 6"/>
    <property type="match status" value="1"/>
</dbReference>
<proteinExistence type="predicted"/>
<dbReference type="Proteomes" id="UP000410492">
    <property type="component" value="Unassembled WGS sequence"/>
</dbReference>
<dbReference type="EMBL" id="CAACVG010005860">
    <property type="protein sequence ID" value="VEN39668.1"/>
    <property type="molecule type" value="Genomic_DNA"/>
</dbReference>
<protein>
    <submittedName>
        <fullName evidence="2">Uncharacterized protein</fullName>
    </submittedName>
</protein>
<feature type="compositionally biased region" description="Polar residues" evidence="1">
    <location>
        <begin position="10"/>
        <end position="21"/>
    </location>
</feature>
<gene>
    <name evidence="2" type="ORF">CALMAC_LOCUS4122</name>
</gene>